<feature type="domain" description="Nitrosopumilus output" evidence="1">
    <location>
        <begin position="4"/>
        <end position="52"/>
    </location>
</feature>
<evidence type="ECO:0000313" key="2">
    <source>
        <dbReference type="EMBL" id="QLH03089.1"/>
    </source>
</evidence>
<dbReference type="AlphaFoldDB" id="A0A7D5M3U5"/>
<evidence type="ECO:0000259" key="1">
    <source>
        <dbReference type="Pfam" id="PF18549"/>
    </source>
</evidence>
<dbReference type="KEGG" id="ncl:C5F47_05765"/>
<keyword evidence="3" id="KW-1185">Reference proteome</keyword>
<proteinExistence type="predicted"/>
<dbReference type="RefSeq" id="WP_179360193.1">
    <property type="nucleotide sequence ID" value="NZ_CP026993.1"/>
</dbReference>
<accession>A0A7D5M3U5</accession>
<gene>
    <name evidence="2" type="ORF">C5F47_05765</name>
</gene>
<dbReference type="Pfam" id="PF18549">
    <property type="entry name" value="NitrOD1"/>
    <property type="match status" value="1"/>
</dbReference>
<protein>
    <recommendedName>
        <fullName evidence="1">Nitrosopumilus output domain-containing protein</fullName>
    </recommendedName>
</protein>
<reference evidence="2 3" key="1">
    <citation type="submission" date="2018-02" db="EMBL/GenBank/DDBJ databases">
        <title>Complete genome of Nitrosopumilus cobalaminigenes HCA1.</title>
        <authorList>
            <person name="Qin W."/>
            <person name="Zheng Y."/>
            <person name="Stahl D.A."/>
        </authorList>
    </citation>
    <scope>NUCLEOTIDE SEQUENCE [LARGE SCALE GENOMIC DNA]</scope>
    <source>
        <strain evidence="2 3">HCA1</strain>
    </source>
</reference>
<sequence length="76" mass="9203">MVFKVMYKFFDEDESYTCYMTHSQYVNFKELPTIEELTILKRNQDEMKEYEDEMQRSIDAAFANSTSHIKRLSDEL</sequence>
<organism evidence="2 3">
    <name type="scientific">Nitrosopumilus cobalaminigenes</name>
    <dbReference type="NCBI Taxonomy" id="1470066"/>
    <lineage>
        <taxon>Archaea</taxon>
        <taxon>Nitrososphaerota</taxon>
        <taxon>Nitrososphaeria</taxon>
        <taxon>Nitrosopumilales</taxon>
        <taxon>Nitrosopumilaceae</taxon>
        <taxon>Nitrosopumilus</taxon>
    </lineage>
</organism>
<dbReference type="Proteomes" id="UP000509771">
    <property type="component" value="Chromosome"/>
</dbReference>
<dbReference type="EMBL" id="CP026993">
    <property type="protein sequence ID" value="QLH03089.1"/>
    <property type="molecule type" value="Genomic_DNA"/>
</dbReference>
<dbReference type="InterPro" id="IPR041213">
    <property type="entry name" value="NitrOD1"/>
</dbReference>
<name>A0A7D5M3U5_9ARCH</name>
<dbReference type="GeneID" id="56059532"/>
<dbReference type="OrthoDB" id="3203at2157"/>
<evidence type="ECO:0000313" key="3">
    <source>
        <dbReference type="Proteomes" id="UP000509771"/>
    </source>
</evidence>